<dbReference type="CDD" id="cd01109">
    <property type="entry name" value="HTH_YyaN"/>
    <property type="match status" value="1"/>
</dbReference>
<organism evidence="4 5">
    <name type="scientific">Sinanaerobacter chloroacetimidivorans</name>
    <dbReference type="NCBI Taxonomy" id="2818044"/>
    <lineage>
        <taxon>Bacteria</taxon>
        <taxon>Bacillati</taxon>
        <taxon>Bacillota</taxon>
        <taxon>Clostridia</taxon>
        <taxon>Peptostreptococcales</taxon>
        <taxon>Anaerovoracaceae</taxon>
        <taxon>Sinanaerobacter</taxon>
    </lineage>
</organism>
<evidence type="ECO:0000259" key="3">
    <source>
        <dbReference type="PROSITE" id="PS50937"/>
    </source>
</evidence>
<comment type="caution">
    <text evidence="4">The sequence shown here is derived from an EMBL/GenBank/DDBJ whole genome shotgun (WGS) entry which is preliminary data.</text>
</comment>
<dbReference type="InterPro" id="IPR047057">
    <property type="entry name" value="MerR_fam"/>
</dbReference>
<dbReference type="Pfam" id="PF13411">
    <property type="entry name" value="MerR_1"/>
    <property type="match status" value="1"/>
</dbReference>
<dbReference type="Proteomes" id="UP000675664">
    <property type="component" value="Unassembled WGS sequence"/>
</dbReference>
<dbReference type="GO" id="GO:0003700">
    <property type="term" value="F:DNA-binding transcription factor activity"/>
    <property type="evidence" value="ECO:0007669"/>
    <property type="project" value="InterPro"/>
</dbReference>
<proteinExistence type="predicted"/>
<dbReference type="GO" id="GO:0003677">
    <property type="term" value="F:DNA binding"/>
    <property type="evidence" value="ECO:0007669"/>
    <property type="project" value="UniProtKB-KW"/>
</dbReference>
<dbReference type="PANTHER" id="PTHR30204:SF82">
    <property type="entry name" value="TRANSCRIPTIONAL REGULATOR, MERR FAMILY"/>
    <property type="match status" value="1"/>
</dbReference>
<dbReference type="SMART" id="SM00422">
    <property type="entry name" value="HTH_MERR"/>
    <property type="match status" value="1"/>
</dbReference>
<keyword evidence="5" id="KW-1185">Reference proteome</keyword>
<keyword evidence="2" id="KW-0175">Coiled coil</keyword>
<keyword evidence="1" id="KW-0238">DNA-binding</keyword>
<dbReference type="PROSITE" id="PS50937">
    <property type="entry name" value="HTH_MERR_2"/>
    <property type="match status" value="1"/>
</dbReference>
<feature type="coiled-coil region" evidence="2">
    <location>
        <begin position="83"/>
        <end position="110"/>
    </location>
</feature>
<reference evidence="4" key="2">
    <citation type="submission" date="2021-04" db="EMBL/GenBank/DDBJ databases">
        <authorList>
            <person name="Liu J."/>
        </authorList>
    </citation>
    <scope>NUCLEOTIDE SEQUENCE</scope>
    <source>
        <strain evidence="4">BAD-6</strain>
    </source>
</reference>
<evidence type="ECO:0000256" key="2">
    <source>
        <dbReference type="SAM" id="Coils"/>
    </source>
</evidence>
<gene>
    <name evidence="4" type="ORF">KCX82_21095</name>
</gene>
<name>A0A8J8B301_9FIRM</name>
<evidence type="ECO:0000256" key="1">
    <source>
        <dbReference type="ARBA" id="ARBA00023125"/>
    </source>
</evidence>
<evidence type="ECO:0000313" key="5">
    <source>
        <dbReference type="Proteomes" id="UP000675664"/>
    </source>
</evidence>
<feature type="domain" description="HTH merR-type" evidence="3">
    <location>
        <begin position="1"/>
        <end position="71"/>
    </location>
</feature>
<protein>
    <submittedName>
        <fullName evidence="4">MerR family transcriptional regulator</fullName>
    </submittedName>
</protein>
<reference evidence="4" key="1">
    <citation type="submission" date="2021-04" db="EMBL/GenBank/DDBJ databases">
        <title>Sinoanaerobacter chloroacetimidivorans sp. nov., an obligate anaerobic bacterium isolated from anaerobic sludge.</title>
        <authorList>
            <person name="Bao Y."/>
        </authorList>
    </citation>
    <scope>NUCLEOTIDE SEQUENCE</scope>
    <source>
        <strain evidence="4">BAD-6</strain>
    </source>
</reference>
<dbReference type="SUPFAM" id="SSF46955">
    <property type="entry name" value="Putative DNA-binding domain"/>
    <property type="match status" value="1"/>
</dbReference>
<dbReference type="InterPro" id="IPR009061">
    <property type="entry name" value="DNA-bd_dom_put_sf"/>
</dbReference>
<sequence length="138" mass="16110">MEYSISQAAKKTKLSTFTLRYYDREGLLPSLSRNKSGNRVFTESDMDILSVVCCLKNTGMPIKQIKQFTDWQKEGNHTLTLRNAMLQEHRKEVLQQIADLQNNLRMIDHKLDYYQNACEAYEKGSPIPCCEHKFEDDK</sequence>
<dbReference type="Gene3D" id="1.10.1660.10">
    <property type="match status" value="1"/>
</dbReference>
<dbReference type="EMBL" id="JAGSND010000026">
    <property type="protein sequence ID" value="MBR0600368.1"/>
    <property type="molecule type" value="Genomic_DNA"/>
</dbReference>
<dbReference type="PANTHER" id="PTHR30204">
    <property type="entry name" value="REDOX-CYCLING DRUG-SENSING TRANSCRIPTIONAL ACTIVATOR SOXR"/>
    <property type="match status" value="1"/>
</dbReference>
<evidence type="ECO:0000313" key="4">
    <source>
        <dbReference type="EMBL" id="MBR0600368.1"/>
    </source>
</evidence>
<dbReference type="InterPro" id="IPR000551">
    <property type="entry name" value="MerR-type_HTH_dom"/>
</dbReference>
<accession>A0A8J8B301</accession>
<dbReference type="RefSeq" id="WP_227020483.1">
    <property type="nucleotide sequence ID" value="NZ_JAGSND010000026.1"/>
</dbReference>
<dbReference type="AlphaFoldDB" id="A0A8J8B301"/>